<dbReference type="PANTHER" id="PTHR43861">
    <property type="entry name" value="TRANS-ACONITATE 2-METHYLTRANSFERASE-RELATED"/>
    <property type="match status" value="1"/>
</dbReference>
<accession>A0A5C7A2R5</accession>
<comment type="subunit">
    <text evidence="3">Homodimer.</text>
</comment>
<evidence type="ECO:0000256" key="4">
    <source>
        <dbReference type="PIRSR" id="PIRSR006325-1"/>
    </source>
</evidence>
<keyword evidence="8" id="KW-1185">Reference proteome</keyword>
<dbReference type="Gene3D" id="3.40.50.150">
    <property type="entry name" value="Vaccinia Virus protein VP39"/>
    <property type="match status" value="1"/>
</dbReference>
<gene>
    <name evidence="3 7" type="primary">cmoA</name>
    <name evidence="7" type="ORF">ES754_11925</name>
</gene>
<dbReference type="OrthoDB" id="9779941at2"/>
<evidence type="ECO:0000256" key="1">
    <source>
        <dbReference type="ARBA" id="ARBA00022679"/>
    </source>
</evidence>
<evidence type="ECO:0000259" key="6">
    <source>
        <dbReference type="Pfam" id="PF13649"/>
    </source>
</evidence>
<dbReference type="NCBIfam" id="TIGR00740">
    <property type="entry name" value="carboxy-S-adenosyl-L-methionine synthase CmoA"/>
    <property type="match status" value="1"/>
</dbReference>
<dbReference type="InterPro" id="IPR041698">
    <property type="entry name" value="Methyltransf_25"/>
</dbReference>
<evidence type="ECO:0000256" key="5">
    <source>
        <dbReference type="SAM" id="MobiDB-lite"/>
    </source>
</evidence>
<comment type="caution">
    <text evidence="7">The sequence shown here is derived from an EMBL/GenBank/DDBJ whole genome shotgun (WGS) entry which is preliminary data.</text>
</comment>
<proteinExistence type="inferred from homology"/>
<dbReference type="SUPFAM" id="SSF53335">
    <property type="entry name" value="S-adenosyl-L-methionine-dependent methyltransferases"/>
    <property type="match status" value="1"/>
</dbReference>
<feature type="binding site" evidence="3 4">
    <location>
        <begin position="101"/>
        <end position="103"/>
    </location>
    <ligand>
        <name>S-adenosyl-L-methionine</name>
        <dbReference type="ChEBI" id="CHEBI:59789"/>
    </ligand>
</feature>
<dbReference type="GO" id="GO:1904047">
    <property type="term" value="F:S-adenosyl-L-methionine binding"/>
    <property type="evidence" value="ECO:0007669"/>
    <property type="project" value="UniProtKB-UniRule"/>
</dbReference>
<dbReference type="CDD" id="cd02440">
    <property type="entry name" value="AdoMet_MTases"/>
    <property type="match status" value="1"/>
</dbReference>
<feature type="binding site" evidence="3">
    <location>
        <position position="236"/>
    </location>
    <ligand>
        <name>S-adenosyl-L-methionine</name>
        <dbReference type="ChEBI" id="CHEBI:59789"/>
    </ligand>
</feature>
<feature type="binding site" evidence="3 4">
    <location>
        <position position="169"/>
    </location>
    <ligand>
        <name>S-adenosyl-L-methionine</name>
        <dbReference type="ChEBI" id="CHEBI:59789"/>
    </ligand>
</feature>
<comment type="similarity">
    <text evidence="3">Belongs to the class I-like SAM-binding methyltransferase superfamily. Cx-SAM synthase family.</text>
</comment>
<dbReference type="AlphaFoldDB" id="A0A5C7A2R5"/>
<feature type="binding site" evidence="3 4">
    <location>
        <begin position="154"/>
        <end position="155"/>
    </location>
    <ligand>
        <name>S-adenosyl-L-methionine</name>
        <dbReference type="ChEBI" id="CHEBI:59789"/>
    </ligand>
</feature>
<dbReference type="Proteomes" id="UP000321903">
    <property type="component" value="Unassembled WGS sequence"/>
</dbReference>
<comment type="caution">
    <text evidence="3">Lacks conserved residue(s) required for the propagation of feature annotation.</text>
</comment>
<dbReference type="RefSeq" id="WP_147224427.1">
    <property type="nucleotide sequence ID" value="NZ_CAJGYY010000001.1"/>
</dbReference>
<feature type="domain" description="Methyltransferase" evidence="6">
    <location>
        <begin position="97"/>
        <end position="195"/>
    </location>
</feature>
<name>A0A5C7A2R5_9GAMM</name>
<dbReference type="PIRSF" id="PIRSF006325">
    <property type="entry name" value="MeTrfase_bac"/>
    <property type="match status" value="1"/>
</dbReference>
<dbReference type="InterPro" id="IPR005271">
    <property type="entry name" value="CmoA"/>
</dbReference>
<sequence length="279" mass="31627">MDKPTSLPDPDIEHHTVNHDTSQNKAIKHDTLFTTPLDKAARFSFDEQVVACFPDMIRRSVPGYGQVLAMLPIFARRHCKYRQQNERNGQSHRVSRIYDLGCSLGAASMALAGEFAAHDLQIKAVDISPAMTTEARTLLSDNYPEHDIEIITADIREFELEPCDMVILNLTLQFLPAADRVAVLEKIYGALSVGGILVLTEKTHAFDEQSDAWLVERYYDFKRANGYTEMEISGKRNALENVLITDTLDEHHARLGEVGFERHLTWFQFLNFVSIVAFK</sequence>
<dbReference type="GO" id="GO:0016743">
    <property type="term" value="F:carboxyl- or carbamoyltransferase activity"/>
    <property type="evidence" value="ECO:0007669"/>
    <property type="project" value="UniProtKB-UniRule"/>
</dbReference>
<dbReference type="PANTHER" id="PTHR43861:SF2">
    <property type="entry name" value="CARBOXY-S-ADENOSYL-L-METHIONINE SYNTHASE"/>
    <property type="match status" value="1"/>
</dbReference>
<dbReference type="InterPro" id="IPR029063">
    <property type="entry name" value="SAM-dependent_MTases_sf"/>
</dbReference>
<evidence type="ECO:0000313" key="8">
    <source>
        <dbReference type="Proteomes" id="UP000321903"/>
    </source>
</evidence>
<dbReference type="GO" id="GO:0002098">
    <property type="term" value="P:tRNA wobble uridine modification"/>
    <property type="evidence" value="ECO:0007669"/>
    <property type="project" value="InterPro"/>
</dbReference>
<dbReference type="HAMAP" id="MF_01589">
    <property type="entry name" value="Cx_SAM_synthase"/>
    <property type="match status" value="1"/>
</dbReference>
<evidence type="ECO:0000256" key="2">
    <source>
        <dbReference type="ARBA" id="ARBA00022691"/>
    </source>
</evidence>
<evidence type="ECO:0000313" key="7">
    <source>
        <dbReference type="EMBL" id="TXD96072.1"/>
    </source>
</evidence>
<reference evidence="7 8" key="1">
    <citation type="submission" date="2019-08" db="EMBL/GenBank/DDBJ databases">
        <title>Genome sequence of Psychrobacter frigidicola ACAM304 (type strain).</title>
        <authorList>
            <person name="Bowman J.P."/>
        </authorList>
    </citation>
    <scope>NUCLEOTIDE SEQUENCE [LARGE SCALE GENOMIC DNA]</scope>
    <source>
        <strain evidence="7 8">ACAM 304</strain>
    </source>
</reference>
<comment type="catalytic activity">
    <reaction evidence="3">
        <text>prephenate + S-adenosyl-L-methionine = carboxy-S-adenosyl-L-methionine + 3-phenylpyruvate + H2O</text>
        <dbReference type="Rhea" id="RHEA:51692"/>
        <dbReference type="ChEBI" id="CHEBI:15377"/>
        <dbReference type="ChEBI" id="CHEBI:18005"/>
        <dbReference type="ChEBI" id="CHEBI:29934"/>
        <dbReference type="ChEBI" id="CHEBI:59789"/>
        <dbReference type="ChEBI" id="CHEBI:134278"/>
    </reaction>
</comment>
<feature type="region of interest" description="Disordered" evidence="5">
    <location>
        <begin position="1"/>
        <end position="23"/>
    </location>
</feature>
<feature type="binding site" evidence="3 4">
    <location>
        <position position="64"/>
    </location>
    <ligand>
        <name>S-adenosyl-L-methionine</name>
        <dbReference type="ChEBI" id="CHEBI:59789"/>
    </ligand>
</feature>
<dbReference type="Pfam" id="PF13649">
    <property type="entry name" value="Methyltransf_25"/>
    <property type="match status" value="1"/>
</dbReference>
<comment type="function">
    <text evidence="3">Catalyzes the conversion of S-adenosyl-L-methionine (SAM) to carboxy-S-adenosyl-L-methionine (Cx-SAM).</text>
</comment>
<protein>
    <recommendedName>
        <fullName evidence="3">Carboxy-S-adenosyl-L-methionine synthase</fullName>
        <shortName evidence="3">Cx-SAM synthase</shortName>
        <ecNumber evidence="3">2.1.3.-</ecNumber>
    </recommendedName>
</protein>
<organism evidence="7 8">
    <name type="scientific">Psychrobacter frigidicola</name>
    <dbReference type="NCBI Taxonomy" id="45611"/>
    <lineage>
        <taxon>Bacteria</taxon>
        <taxon>Pseudomonadati</taxon>
        <taxon>Pseudomonadota</taxon>
        <taxon>Gammaproteobacteria</taxon>
        <taxon>Moraxellales</taxon>
        <taxon>Moraxellaceae</taxon>
        <taxon>Psychrobacter</taxon>
    </lineage>
</organism>
<dbReference type="EC" id="2.1.3.-" evidence="3"/>
<keyword evidence="2 3" id="KW-0949">S-adenosyl-L-methionine</keyword>
<dbReference type="EMBL" id="VORZ01000005">
    <property type="protein sequence ID" value="TXD96072.1"/>
    <property type="molecule type" value="Genomic_DNA"/>
</dbReference>
<keyword evidence="1 3" id="KW-0808">Transferase</keyword>
<evidence type="ECO:0000256" key="3">
    <source>
        <dbReference type="HAMAP-Rule" id="MF_01589"/>
    </source>
</evidence>